<feature type="region of interest" description="Disordered" evidence="1">
    <location>
        <begin position="38"/>
        <end position="61"/>
    </location>
</feature>
<sequence length="306" mass="32491">MSTWRRLALFAGVLVAVFAVALGVAAVTVPDSAVDSWQQRARDSHQEMSGGHDSGDDHAAAYNGAPAEILDGTVLSRDGYTLGPVRAPSTVDRPGELRFTITTAGGEPVRDYVRTHDKDLHLIVVRSDGSHFRHVHPVFDASSGEWALPWRWEAAGSYRVFADFTPDTGSGVVLARTVDVAGAVTPVPVSPRTADHVDGFDVTLTGVPAVGHDTRLAITVTRAGAPVTGLQPYLGAFGHLVALREGDLAYLHVHPEGAEPQVGQTSGPCVDFNTRAPSAGRYLLYFDFQVDGVVRTATFVTDAGVD</sequence>
<gene>
    <name evidence="2" type="ORF">GII31_05395</name>
</gene>
<dbReference type="RefSeq" id="WP_213247498.1">
    <property type="nucleotide sequence ID" value="NZ_CP045806.1"/>
</dbReference>
<name>A0ABX6IGJ2_9ACTN</name>
<proteinExistence type="predicted"/>
<dbReference type="Proteomes" id="UP001059836">
    <property type="component" value="Chromosome"/>
</dbReference>
<evidence type="ECO:0000313" key="3">
    <source>
        <dbReference type="Proteomes" id="UP001059836"/>
    </source>
</evidence>
<evidence type="ECO:0000313" key="2">
    <source>
        <dbReference type="EMBL" id="QHN34415.1"/>
    </source>
</evidence>
<dbReference type="EMBL" id="CP045809">
    <property type="protein sequence ID" value="QHN34415.1"/>
    <property type="molecule type" value="Genomic_DNA"/>
</dbReference>
<keyword evidence="3" id="KW-1185">Reference proteome</keyword>
<protein>
    <submittedName>
        <fullName evidence="2">Heavy-metal-associated domain-containing protein</fullName>
    </submittedName>
</protein>
<evidence type="ECO:0000256" key="1">
    <source>
        <dbReference type="SAM" id="MobiDB-lite"/>
    </source>
</evidence>
<reference evidence="2" key="1">
    <citation type="journal article" date="2021" name="Nat. Microbiol.">
        <title>Cocultivation of an ultrasmall environmental parasitic bacterium with lytic ability against bacteria associated with wastewater foams.</title>
        <authorList>
            <person name="Batinovic S."/>
            <person name="Rose J.J.A."/>
            <person name="Ratcliffe J."/>
            <person name="Seviour R.J."/>
            <person name="Petrovski S."/>
        </authorList>
    </citation>
    <scope>NUCLEOTIDE SEQUENCE</scope>
    <source>
        <strain evidence="2">CON9</strain>
    </source>
</reference>
<organism evidence="2 3">
    <name type="scientific">Gordonia pseudamarae</name>
    <dbReference type="NCBI Taxonomy" id="2831662"/>
    <lineage>
        <taxon>Bacteria</taxon>
        <taxon>Bacillati</taxon>
        <taxon>Actinomycetota</taxon>
        <taxon>Actinomycetes</taxon>
        <taxon>Mycobacteriales</taxon>
        <taxon>Gordoniaceae</taxon>
        <taxon>Gordonia</taxon>
    </lineage>
</organism>
<accession>A0ABX6IGJ2</accession>